<dbReference type="Proteomes" id="UP001732720">
    <property type="component" value="Chromosome 9"/>
</dbReference>
<sequence>MAAECSPTLFLLSVLVLGIFVNPCETQELQCQCIQTYADFIPPQSIKNIHLIPKGVHCSRKEIIVTLKDEKLVCLDPEAEWVMAIIKKIMDRAHNKKHHIK</sequence>
<gene>
    <name evidence="2" type="primary">LOC141410951</name>
</gene>
<reference evidence="2" key="1">
    <citation type="submission" date="2025-08" db="UniProtKB">
        <authorList>
            <consortium name="RefSeq"/>
        </authorList>
    </citation>
    <scope>IDENTIFICATION</scope>
</reference>
<evidence type="ECO:0000313" key="1">
    <source>
        <dbReference type="Proteomes" id="UP001732720"/>
    </source>
</evidence>
<keyword evidence="1" id="KW-1185">Reference proteome</keyword>
<name>A0AC58JZK4_CASCN</name>
<dbReference type="RefSeq" id="XP_073898110.1">
    <property type="nucleotide sequence ID" value="XM_074042009.1"/>
</dbReference>
<protein>
    <submittedName>
        <fullName evidence="2">C-X-C motif chemokine 15-like</fullName>
    </submittedName>
</protein>
<accession>A0AC58JZK4</accession>
<evidence type="ECO:0000313" key="2">
    <source>
        <dbReference type="RefSeq" id="XP_073898110.1"/>
    </source>
</evidence>
<organism evidence="1 2">
    <name type="scientific">Castor canadensis</name>
    <name type="common">American beaver</name>
    <dbReference type="NCBI Taxonomy" id="51338"/>
    <lineage>
        <taxon>Eukaryota</taxon>
        <taxon>Metazoa</taxon>
        <taxon>Chordata</taxon>
        <taxon>Craniata</taxon>
        <taxon>Vertebrata</taxon>
        <taxon>Euteleostomi</taxon>
        <taxon>Mammalia</taxon>
        <taxon>Eutheria</taxon>
        <taxon>Euarchontoglires</taxon>
        <taxon>Glires</taxon>
        <taxon>Rodentia</taxon>
        <taxon>Castorimorpha</taxon>
        <taxon>Castoridae</taxon>
        <taxon>Castor</taxon>
    </lineage>
</organism>
<proteinExistence type="predicted"/>